<dbReference type="InterPro" id="IPR017937">
    <property type="entry name" value="Thioredoxin_CS"/>
</dbReference>
<dbReference type="Proteomes" id="UP000019423">
    <property type="component" value="Chromosome"/>
</dbReference>
<sequence>MKNYLAIGLLVLTGCQTPDAGVNTIDIVEYSAGKVDLPQLVSQKIRSGKTPILYFYADWCGPCRRYRELLQGPALQSALSKATLVKINIDTDTVYSALYGIDAVPTFVKIDSTGDVLALITSDRWEEDEPEAIAPVMRNLVEKQTYNIKAQ</sequence>
<dbReference type="PROSITE" id="PS51352">
    <property type="entry name" value="THIOREDOXIN_2"/>
    <property type="match status" value="1"/>
</dbReference>
<organism evidence="3 4">
    <name type="scientific">Hymenobacter swuensis DY53</name>
    <dbReference type="NCBI Taxonomy" id="1227739"/>
    <lineage>
        <taxon>Bacteria</taxon>
        <taxon>Pseudomonadati</taxon>
        <taxon>Bacteroidota</taxon>
        <taxon>Cytophagia</taxon>
        <taxon>Cytophagales</taxon>
        <taxon>Hymenobacteraceae</taxon>
        <taxon>Hymenobacter</taxon>
    </lineage>
</organism>
<dbReference type="PROSITE" id="PS00194">
    <property type="entry name" value="THIOREDOXIN_1"/>
    <property type="match status" value="1"/>
</dbReference>
<accession>W8F6M5</accession>
<gene>
    <name evidence="3" type="ORF">Hsw_1795</name>
</gene>
<name>W8F6M5_9BACT</name>
<evidence type="ECO:0000256" key="1">
    <source>
        <dbReference type="ARBA" id="ARBA00023284"/>
    </source>
</evidence>
<dbReference type="Gene3D" id="3.40.30.10">
    <property type="entry name" value="Glutaredoxin"/>
    <property type="match status" value="1"/>
</dbReference>
<dbReference type="OrthoDB" id="9790390at2"/>
<evidence type="ECO:0000313" key="4">
    <source>
        <dbReference type="Proteomes" id="UP000019423"/>
    </source>
</evidence>
<dbReference type="STRING" id="1227739.Hsw_1795"/>
<dbReference type="CDD" id="cd02947">
    <property type="entry name" value="TRX_family"/>
    <property type="match status" value="1"/>
</dbReference>
<evidence type="ECO:0000313" key="3">
    <source>
        <dbReference type="EMBL" id="AHJ97390.1"/>
    </source>
</evidence>
<feature type="domain" description="Thioredoxin" evidence="2">
    <location>
        <begin position="11"/>
        <end position="142"/>
    </location>
</feature>
<dbReference type="HOGENOM" id="CLU_1728876_0_0_10"/>
<keyword evidence="4" id="KW-1185">Reference proteome</keyword>
<dbReference type="EMBL" id="CP007145">
    <property type="protein sequence ID" value="AHJ97390.1"/>
    <property type="molecule type" value="Genomic_DNA"/>
</dbReference>
<dbReference type="AlphaFoldDB" id="W8F6M5"/>
<dbReference type="KEGG" id="hsw:Hsw_1795"/>
<dbReference type="InterPro" id="IPR013766">
    <property type="entry name" value="Thioredoxin_domain"/>
</dbReference>
<keyword evidence="1" id="KW-0676">Redox-active center</keyword>
<proteinExistence type="predicted"/>
<dbReference type="InterPro" id="IPR036249">
    <property type="entry name" value="Thioredoxin-like_sf"/>
</dbReference>
<dbReference type="SUPFAM" id="SSF52833">
    <property type="entry name" value="Thioredoxin-like"/>
    <property type="match status" value="1"/>
</dbReference>
<reference evidence="3 4" key="1">
    <citation type="submission" date="2014-01" db="EMBL/GenBank/DDBJ databases">
        <title>Complete genome sequence of ionizing-radiation resistance bacterium Hymenobacter swuensis DY53.</title>
        <authorList>
            <person name="Jung J.-H."/>
            <person name="Jeong S.-W."/>
            <person name="Joe M.-H."/>
            <person name="Cho y.-j."/>
            <person name="Kim M.-K."/>
            <person name="Lim S.-Y."/>
        </authorList>
    </citation>
    <scope>NUCLEOTIDE SEQUENCE [LARGE SCALE GENOMIC DNA]</scope>
    <source>
        <strain evidence="3 4">DY53</strain>
    </source>
</reference>
<protein>
    <recommendedName>
        <fullName evidence="2">Thioredoxin domain-containing protein</fullName>
    </recommendedName>
</protein>
<dbReference type="RefSeq" id="WP_052346319.1">
    <property type="nucleotide sequence ID" value="NZ_CP007145.1"/>
</dbReference>
<dbReference type="PATRIC" id="fig|1227739.3.peg.2016"/>
<evidence type="ECO:0000259" key="2">
    <source>
        <dbReference type="PROSITE" id="PS51352"/>
    </source>
</evidence>
<dbReference type="Pfam" id="PF00085">
    <property type="entry name" value="Thioredoxin"/>
    <property type="match status" value="1"/>
</dbReference>
<dbReference type="PROSITE" id="PS51257">
    <property type="entry name" value="PROKAR_LIPOPROTEIN"/>
    <property type="match status" value="1"/>
</dbReference>